<dbReference type="OMA" id="LEETCHY"/>
<evidence type="ECO:0000313" key="5">
    <source>
        <dbReference type="EMBL" id="VVA40443.1"/>
    </source>
</evidence>
<dbReference type="Pfam" id="PF26576">
    <property type="entry name" value="IBH1_N"/>
    <property type="match status" value="1"/>
</dbReference>
<dbReference type="InterPro" id="IPR059002">
    <property type="entry name" value="IBH1_N"/>
</dbReference>
<name>A0A5E4GLE8_PRUDU</name>
<evidence type="ECO:0000313" key="4">
    <source>
        <dbReference type="EMBL" id="VVA39311.1"/>
    </source>
</evidence>
<accession>A0A5E4GLE8</accession>
<dbReference type="Gramene" id="VVA39311">
    <property type="protein sequence ID" value="VVA39311"/>
    <property type="gene ID" value="Prudul26B013965"/>
</dbReference>
<dbReference type="EMBL" id="CABIKO010000985">
    <property type="protein sequence ID" value="VVA40443.1"/>
    <property type="molecule type" value="Genomic_DNA"/>
</dbReference>
<dbReference type="Gramene" id="VVA40443">
    <property type="protein sequence ID" value="VVA40443"/>
    <property type="gene ID" value="Prudul26B014319"/>
</dbReference>
<feature type="domain" description="IBH1-like N-terminal" evidence="3">
    <location>
        <begin position="28"/>
        <end position="95"/>
    </location>
</feature>
<keyword evidence="1" id="KW-0805">Transcription regulation</keyword>
<proteinExistence type="predicted"/>
<sequence length="173" mass="19823">MKKTLKLYLLTMTNITTTGVTLNIKSCRTKFAHRFVRSLLQIRNHAPPSSSSSSEEKLIQKRRQRIKIAAYLSMAHAVGPRMNWSRALLFKLRNRACRHRKKKRIVVIRRRTKKASRSSQGSVPVDQAKKLRRLVPGAKSMDLCSLLEETAHYITCLSTQIKVMQALADHLSK</sequence>
<reference evidence="5" key="1">
    <citation type="submission" date="2019-07" db="EMBL/GenBank/DDBJ databases">
        <authorList>
            <person name="Alioto T."/>
            <person name="Alioto T."/>
            <person name="Gomez Garrido J."/>
        </authorList>
    </citation>
    <scope>NUCLEOTIDE SEQUENCE</scope>
</reference>
<keyword evidence="2" id="KW-0804">Transcription</keyword>
<dbReference type="InParanoid" id="A0A5E4GLE8"/>
<evidence type="ECO:0000259" key="3">
    <source>
        <dbReference type="Pfam" id="PF26576"/>
    </source>
</evidence>
<organism evidence="5 6">
    <name type="scientific">Prunus dulcis</name>
    <name type="common">Almond</name>
    <name type="synonym">Amygdalus dulcis</name>
    <dbReference type="NCBI Taxonomy" id="3755"/>
    <lineage>
        <taxon>Eukaryota</taxon>
        <taxon>Viridiplantae</taxon>
        <taxon>Streptophyta</taxon>
        <taxon>Embryophyta</taxon>
        <taxon>Tracheophyta</taxon>
        <taxon>Spermatophyta</taxon>
        <taxon>Magnoliopsida</taxon>
        <taxon>eudicotyledons</taxon>
        <taxon>Gunneridae</taxon>
        <taxon>Pentapetalae</taxon>
        <taxon>rosids</taxon>
        <taxon>fabids</taxon>
        <taxon>Rosales</taxon>
        <taxon>Rosaceae</taxon>
        <taxon>Amygdaloideae</taxon>
        <taxon>Amygdaleae</taxon>
        <taxon>Prunus</taxon>
    </lineage>
</organism>
<dbReference type="PANTHER" id="PTHR33124:SF109">
    <property type="entry name" value="TRANSCRIPTION FACTOR IBH1"/>
    <property type="match status" value="1"/>
</dbReference>
<dbReference type="AlphaFoldDB" id="A0A5E4GLE8"/>
<evidence type="ECO:0000256" key="2">
    <source>
        <dbReference type="ARBA" id="ARBA00023163"/>
    </source>
</evidence>
<protein>
    <submittedName>
        <fullName evidence="5">PREDICTED: mRNAion factor</fullName>
    </submittedName>
</protein>
<dbReference type="Proteomes" id="UP000327085">
    <property type="component" value="Chromosome 1"/>
</dbReference>
<evidence type="ECO:0000256" key="1">
    <source>
        <dbReference type="ARBA" id="ARBA00023015"/>
    </source>
</evidence>
<gene>
    <name evidence="4" type="ORF">ALMOND_2B013965</name>
    <name evidence="5" type="ORF">ALMOND_2B014319</name>
</gene>
<dbReference type="FunCoup" id="A0A5E4GLE8">
    <property type="interactions" value="136"/>
</dbReference>
<dbReference type="PANTHER" id="PTHR33124">
    <property type="entry name" value="TRANSCRIPTION FACTOR IBH1-LIKE 1"/>
    <property type="match status" value="1"/>
</dbReference>
<dbReference type="EMBL" id="CABIKO010000769">
    <property type="protein sequence ID" value="VVA39311.1"/>
    <property type="molecule type" value="Genomic_DNA"/>
</dbReference>
<reference evidence="6" key="2">
    <citation type="journal article" date="2020" name="Plant J.">
        <title>Transposons played a major role in the diversification between the closely related almond and peach genomes: results from the almond genome sequence.</title>
        <authorList>
            <person name="Alioto T."/>
            <person name="Alexiou K.G."/>
            <person name="Bardil A."/>
            <person name="Barteri F."/>
            <person name="Castanera R."/>
            <person name="Cruz F."/>
            <person name="Dhingra A."/>
            <person name="Duval H."/>
            <person name="Fernandez I Marti A."/>
            <person name="Frias L."/>
            <person name="Galan B."/>
            <person name="Garcia J.L."/>
            <person name="Howad W."/>
            <person name="Gomez-Garrido J."/>
            <person name="Gut M."/>
            <person name="Julca I."/>
            <person name="Morata J."/>
            <person name="Puigdomenech P."/>
            <person name="Ribeca P."/>
            <person name="Rubio Cabetas M.J."/>
            <person name="Vlasova A."/>
            <person name="Wirthensohn M."/>
            <person name="Garcia-Mas J."/>
            <person name="Gabaldon T."/>
            <person name="Casacuberta J.M."/>
            <person name="Arus P."/>
        </authorList>
    </citation>
    <scope>NUCLEOTIDE SEQUENCE [LARGE SCALE GENOMIC DNA]</scope>
    <source>
        <strain evidence="6">cv. Texas</strain>
    </source>
</reference>
<evidence type="ECO:0000313" key="6">
    <source>
        <dbReference type="Proteomes" id="UP000327085"/>
    </source>
</evidence>
<dbReference type="InterPro" id="IPR044660">
    <property type="entry name" value="IBH1-like"/>
</dbReference>
<dbReference type="GO" id="GO:0006355">
    <property type="term" value="P:regulation of DNA-templated transcription"/>
    <property type="evidence" value="ECO:0007669"/>
    <property type="project" value="InterPro"/>
</dbReference>